<name>W8KLT7_9GAMM</name>
<evidence type="ECO:0000256" key="1">
    <source>
        <dbReference type="SAM" id="MobiDB-lite"/>
    </source>
</evidence>
<dbReference type="Proteomes" id="UP000019442">
    <property type="component" value="Chromosome"/>
</dbReference>
<feature type="transmembrane region" description="Helical" evidence="2">
    <location>
        <begin position="6"/>
        <end position="31"/>
    </location>
</feature>
<feature type="transmembrane region" description="Helical" evidence="2">
    <location>
        <begin position="376"/>
        <end position="400"/>
    </location>
</feature>
<sequence length="499" mass="55432">MSPDGLIGLWADSLSLSIFIWLVVLIPLAYLAREQAERVIRAFTRMLSSLLRHAGRGVGRRAQRLQRWRRDYLRGVEARRLEGRFEQEYQAIHARVNRDLGGYPALQRRINEQISQLERDYHTAQDQVPEEPSWVRTANALEAAPPKGDPRVSQVLEEMHDSLARSARDALEEYRRSSRDRIEALRGLLPAWRELSDQLGQLDRSVRGVRDHARRIDEMVMRFQHLQQGRVPSRSLTLASTGVLAFSSFLLGLLALCGVVLFHLLERPMWEVLGGLPQGDGVGLSQLAVALLIFMAVFAGAMMSETRQVTRMIPAFGGVEPRVRRRFYLAGMVVLVTVAVLSGSLAASRGLYMAQEDALGLLLQGEPDMLLPALDWLSTLTLLLLGLLLTFVLSLGAVPVQMFMQALGVVTGTLAVFLLEILSALLLWVSWGLTLLGRLLLALYELWIFIPVRIERAVQRARNSRSAPEKPLAVITPPSDSPSVAPGAEESPPEGGRGA</sequence>
<protein>
    <submittedName>
        <fullName evidence="3">Uncharacterized protein</fullName>
    </submittedName>
</protein>
<evidence type="ECO:0000313" key="4">
    <source>
        <dbReference type="Proteomes" id="UP000019442"/>
    </source>
</evidence>
<keyword evidence="4" id="KW-1185">Reference proteome</keyword>
<feature type="region of interest" description="Disordered" evidence="1">
    <location>
        <begin position="463"/>
        <end position="499"/>
    </location>
</feature>
<feature type="transmembrane region" description="Helical" evidence="2">
    <location>
        <begin position="407"/>
        <end position="429"/>
    </location>
</feature>
<keyword evidence="2" id="KW-0472">Membrane</keyword>
<dbReference type="OrthoDB" id="5411175at2"/>
<reference evidence="3 4" key="1">
    <citation type="journal article" date="2014" name="J Genomics">
        <title>Draft Genome Sequence of the Extremely Halophilic Phototrophic Purple Sulfur Bacterium Halorhodospira halochloris.</title>
        <authorList>
            <person name="Singh K.S."/>
            <person name="Kirksey J."/>
            <person name="Hoff W.D."/>
            <person name="Deole R."/>
        </authorList>
    </citation>
    <scope>NUCLEOTIDE SEQUENCE [LARGE SCALE GENOMIC DNA]</scope>
    <source>
        <strain evidence="3 4">A</strain>
    </source>
</reference>
<evidence type="ECO:0000313" key="3">
    <source>
        <dbReference type="EMBL" id="AHK80749.1"/>
    </source>
</evidence>
<feature type="transmembrane region" description="Helical" evidence="2">
    <location>
        <begin position="435"/>
        <end position="454"/>
    </location>
</feature>
<dbReference type="PATRIC" id="fig|1354791.3.peg.3044"/>
<feature type="transmembrane region" description="Helical" evidence="2">
    <location>
        <begin position="236"/>
        <end position="264"/>
    </location>
</feature>
<reference evidence="4" key="2">
    <citation type="submission" date="2014-02" db="EMBL/GenBank/DDBJ databases">
        <title>Draft Genome Sequence of extremely halophilic bacteria Halorhodospira halochloris.</title>
        <authorList>
            <person name="Singh K.S."/>
        </authorList>
    </citation>
    <scope>NUCLEOTIDE SEQUENCE [LARGE SCALE GENOMIC DNA]</scope>
    <source>
        <strain evidence="4">A</strain>
    </source>
</reference>
<dbReference type="RefSeq" id="WP_025282381.1">
    <property type="nucleotide sequence ID" value="NZ_CP007268.1"/>
</dbReference>
<keyword evidence="2" id="KW-1133">Transmembrane helix</keyword>
<dbReference type="EMBL" id="CP007268">
    <property type="protein sequence ID" value="AHK80749.1"/>
    <property type="molecule type" value="Genomic_DNA"/>
</dbReference>
<keyword evidence="2" id="KW-0812">Transmembrane</keyword>
<dbReference type="KEGG" id="hhc:M911_12780"/>
<proteinExistence type="predicted"/>
<organism evidence="3 4">
    <name type="scientific">Ectothiorhodospira haloalkaliphila</name>
    <dbReference type="NCBI Taxonomy" id="421628"/>
    <lineage>
        <taxon>Bacteria</taxon>
        <taxon>Pseudomonadati</taxon>
        <taxon>Pseudomonadota</taxon>
        <taxon>Gammaproteobacteria</taxon>
        <taxon>Chromatiales</taxon>
        <taxon>Ectothiorhodospiraceae</taxon>
        <taxon>Ectothiorhodospira</taxon>
    </lineage>
</organism>
<dbReference type="AlphaFoldDB" id="W8KLT7"/>
<gene>
    <name evidence="3" type="ORF">M911_12780</name>
</gene>
<feature type="transmembrane region" description="Helical" evidence="2">
    <location>
        <begin position="327"/>
        <end position="347"/>
    </location>
</feature>
<feature type="transmembrane region" description="Helical" evidence="2">
    <location>
        <begin position="284"/>
        <end position="306"/>
    </location>
</feature>
<dbReference type="HOGENOM" id="CLU_041282_0_0_6"/>
<evidence type="ECO:0000256" key="2">
    <source>
        <dbReference type="SAM" id="Phobius"/>
    </source>
</evidence>
<accession>W8KLT7</accession>